<keyword evidence="3" id="KW-1185">Reference proteome</keyword>
<dbReference type="InterPro" id="IPR002125">
    <property type="entry name" value="CMP_dCMP_dom"/>
</dbReference>
<evidence type="ECO:0000259" key="1">
    <source>
        <dbReference type="PROSITE" id="PS51747"/>
    </source>
</evidence>
<evidence type="ECO:0000313" key="2">
    <source>
        <dbReference type="EMBL" id="SEO43415.1"/>
    </source>
</evidence>
<dbReference type="EMBL" id="FODV01000002">
    <property type="protein sequence ID" value="SEO43415.1"/>
    <property type="molecule type" value="Genomic_DNA"/>
</dbReference>
<proteinExistence type="predicted"/>
<gene>
    <name evidence="2" type="ORF">SAMN04487948_102405</name>
</gene>
<dbReference type="Proteomes" id="UP000199126">
    <property type="component" value="Unassembled WGS sequence"/>
</dbReference>
<feature type="domain" description="CMP/dCMP-type deaminase" evidence="1">
    <location>
        <begin position="10"/>
        <end position="130"/>
    </location>
</feature>
<dbReference type="GO" id="GO:0046872">
    <property type="term" value="F:metal ion binding"/>
    <property type="evidence" value="ECO:0007669"/>
    <property type="project" value="UniProtKB-KW"/>
</dbReference>
<protein>
    <submittedName>
        <fullName evidence="2">tRNA(Arg) A34 adenosine deaminase TadA</fullName>
    </submittedName>
</protein>
<name>A0A1H8PNC8_9EURY</name>
<dbReference type="PANTHER" id="PTHR11079">
    <property type="entry name" value="CYTOSINE DEAMINASE FAMILY MEMBER"/>
    <property type="match status" value="1"/>
</dbReference>
<evidence type="ECO:0000313" key="3">
    <source>
        <dbReference type="Proteomes" id="UP000199126"/>
    </source>
</evidence>
<dbReference type="GO" id="GO:0002100">
    <property type="term" value="P:tRNA wobble adenosine to inosine editing"/>
    <property type="evidence" value="ECO:0007669"/>
    <property type="project" value="InterPro"/>
</dbReference>
<dbReference type="Pfam" id="PF00383">
    <property type="entry name" value="dCMP_cyt_deam_1"/>
    <property type="match status" value="1"/>
</dbReference>
<dbReference type="OrthoDB" id="7284at2157"/>
<accession>A0A1H8PNC8</accession>
<dbReference type="SUPFAM" id="SSF53927">
    <property type="entry name" value="Cytidine deaminase-like"/>
    <property type="match status" value="1"/>
</dbReference>
<dbReference type="AlphaFoldDB" id="A0A1H8PNC8"/>
<dbReference type="GO" id="GO:0052717">
    <property type="term" value="F:tRNA-specific adenosine-34 deaminase activity"/>
    <property type="evidence" value="ECO:0007669"/>
    <property type="project" value="UniProtKB-EC"/>
</dbReference>
<dbReference type="RefSeq" id="WP_089821677.1">
    <property type="nucleotide sequence ID" value="NZ_FODV01000002.1"/>
</dbReference>
<dbReference type="InterPro" id="IPR016193">
    <property type="entry name" value="Cytidine_deaminase-like"/>
</dbReference>
<organism evidence="2 3">
    <name type="scientific">Halogranum amylolyticum</name>
    <dbReference type="NCBI Taxonomy" id="660520"/>
    <lineage>
        <taxon>Archaea</taxon>
        <taxon>Methanobacteriati</taxon>
        <taxon>Methanobacteriota</taxon>
        <taxon>Stenosarchaea group</taxon>
        <taxon>Halobacteria</taxon>
        <taxon>Halobacteriales</taxon>
        <taxon>Haloferacaceae</taxon>
    </lineage>
</organism>
<reference evidence="3" key="1">
    <citation type="submission" date="2016-10" db="EMBL/GenBank/DDBJ databases">
        <authorList>
            <person name="Varghese N."/>
            <person name="Submissions S."/>
        </authorList>
    </citation>
    <scope>NUCLEOTIDE SEQUENCE [LARGE SCALE GENOMIC DNA]</scope>
    <source>
        <strain evidence="3">CGMCC 1.10121</strain>
    </source>
</reference>
<dbReference type="CDD" id="cd01285">
    <property type="entry name" value="nucleoside_deaminase"/>
    <property type="match status" value="1"/>
</dbReference>
<dbReference type="PROSITE" id="PS51747">
    <property type="entry name" value="CYT_DCMP_DEAMINASES_2"/>
    <property type="match status" value="1"/>
</dbReference>
<dbReference type="Gene3D" id="3.40.140.10">
    <property type="entry name" value="Cytidine Deaminase, domain 2"/>
    <property type="match status" value="1"/>
</dbReference>
<dbReference type="PANTHER" id="PTHR11079:SF179">
    <property type="entry name" value="TRNA(ADENINE(34)) DEAMINASE, CHLOROPLASTIC"/>
    <property type="match status" value="1"/>
</dbReference>
<sequence>MTDTTVSDDVDHDHLRRAFDLAREAADAGDEPFGSVLVSDGEVIAESRNTVVTDDDVTAHPELKLARWAARELDETEVAETTMYTSTEPCPMCAGAMYHAGLRRVVFSTPAETVGEVAGAELVMPSSEVFARGAESVAVVGPVLEGEGREIHESFW</sequence>